<organism evidence="8 9">
    <name type="scientific">Phlebiopsis gigantea (strain 11061_1 CR5-6)</name>
    <name type="common">White-rot fungus</name>
    <name type="synonym">Peniophora gigantea</name>
    <dbReference type="NCBI Taxonomy" id="745531"/>
    <lineage>
        <taxon>Eukaryota</taxon>
        <taxon>Fungi</taxon>
        <taxon>Dikarya</taxon>
        <taxon>Basidiomycota</taxon>
        <taxon>Agaricomycotina</taxon>
        <taxon>Agaricomycetes</taxon>
        <taxon>Polyporales</taxon>
        <taxon>Phanerochaetaceae</taxon>
        <taxon>Phlebiopsis</taxon>
    </lineage>
</organism>
<dbReference type="GO" id="GO:0006629">
    <property type="term" value="P:lipid metabolic process"/>
    <property type="evidence" value="ECO:0007669"/>
    <property type="project" value="UniProtKB-KW"/>
</dbReference>
<keyword evidence="6" id="KW-0012">Acyltransferase</keyword>
<dbReference type="PANTHER" id="PTHR23063:SF60">
    <property type="entry name" value="LYSOPHOSPHATIDIC ACID:OLEOYL-COA ACYLTRANSFERASE 1"/>
    <property type="match status" value="1"/>
</dbReference>
<sequence length="380" mass="41176">MEKFSAYRDPGTGIQPFLTPVPPVSSDLLANALLPIGYIVGVLRTVLILALGLVYVILVSGLCTLVSPIRPLYRVVTRILTAVIARTVLLLVGIWWIPVVLVHRKRGYTAESELWNPAAGDVIVSNWASWVEVLWLAFRYNPIFLLPVCENVDITASSRSSTPIASTPGRRTGTGSAAISSPAARVAIPRADVLGFMEVSLLNLLALTGTIPAMRQDVVEYRSFEDIRRGADRPVVVFPECTTSNGRGLLRFAEVFPRLSLPVKEFQVFVMCVRYDPPTPLSPTVSHSITSSRLNPLPHIFKLASTLVPLSLSIRLLAPSASPSSGSFLASAITVPGSKNDNVLAEACAALIAEIGKMKRVGMGWEDKAAFLKFYGGKRK</sequence>
<dbReference type="GO" id="GO:0016746">
    <property type="term" value="F:acyltransferase activity"/>
    <property type="evidence" value="ECO:0007669"/>
    <property type="project" value="UniProtKB-KW"/>
</dbReference>
<dbReference type="HOGENOM" id="CLU_048121_2_0_1"/>
<feature type="transmembrane region" description="Helical" evidence="7">
    <location>
        <begin position="75"/>
        <end position="97"/>
    </location>
</feature>
<evidence type="ECO:0000313" key="8">
    <source>
        <dbReference type="EMBL" id="KIP12684.1"/>
    </source>
</evidence>
<keyword evidence="5 7" id="KW-0472">Membrane</keyword>
<accession>A0A0C3P404</accession>
<gene>
    <name evidence="8" type="ORF">PHLGIDRAFT_61233</name>
</gene>
<keyword evidence="3 7" id="KW-1133">Transmembrane helix</keyword>
<evidence type="ECO:0000256" key="7">
    <source>
        <dbReference type="SAM" id="Phobius"/>
    </source>
</evidence>
<dbReference type="OrthoDB" id="272512at2759"/>
<name>A0A0C3P404_PHLG1</name>
<evidence type="ECO:0000256" key="2">
    <source>
        <dbReference type="ARBA" id="ARBA00022692"/>
    </source>
</evidence>
<keyword evidence="4" id="KW-0443">Lipid metabolism</keyword>
<evidence type="ECO:0000256" key="3">
    <source>
        <dbReference type="ARBA" id="ARBA00022989"/>
    </source>
</evidence>
<evidence type="ECO:0000256" key="1">
    <source>
        <dbReference type="ARBA" id="ARBA00022679"/>
    </source>
</evidence>
<feature type="transmembrane region" description="Helical" evidence="7">
    <location>
        <begin position="36"/>
        <end position="63"/>
    </location>
</feature>
<dbReference type="STRING" id="745531.A0A0C3P404"/>
<reference evidence="8 9" key="1">
    <citation type="journal article" date="2014" name="PLoS Genet.">
        <title>Analysis of the Phlebiopsis gigantea genome, transcriptome and secretome provides insight into its pioneer colonization strategies of wood.</title>
        <authorList>
            <person name="Hori C."/>
            <person name="Ishida T."/>
            <person name="Igarashi K."/>
            <person name="Samejima M."/>
            <person name="Suzuki H."/>
            <person name="Master E."/>
            <person name="Ferreira P."/>
            <person name="Ruiz-Duenas F.J."/>
            <person name="Held B."/>
            <person name="Canessa P."/>
            <person name="Larrondo L.F."/>
            <person name="Schmoll M."/>
            <person name="Druzhinina I.S."/>
            <person name="Kubicek C.P."/>
            <person name="Gaskell J.A."/>
            <person name="Kersten P."/>
            <person name="St John F."/>
            <person name="Glasner J."/>
            <person name="Sabat G."/>
            <person name="Splinter BonDurant S."/>
            <person name="Syed K."/>
            <person name="Yadav J."/>
            <person name="Mgbeahuruike A.C."/>
            <person name="Kovalchuk A."/>
            <person name="Asiegbu F.O."/>
            <person name="Lackner G."/>
            <person name="Hoffmeister D."/>
            <person name="Rencoret J."/>
            <person name="Gutierrez A."/>
            <person name="Sun H."/>
            <person name="Lindquist E."/>
            <person name="Barry K."/>
            <person name="Riley R."/>
            <person name="Grigoriev I.V."/>
            <person name="Henrissat B."/>
            <person name="Kues U."/>
            <person name="Berka R.M."/>
            <person name="Martinez A.T."/>
            <person name="Covert S.F."/>
            <person name="Blanchette R.A."/>
            <person name="Cullen D."/>
        </authorList>
    </citation>
    <scope>NUCLEOTIDE SEQUENCE [LARGE SCALE GENOMIC DNA]</scope>
    <source>
        <strain evidence="8 9">11061_1 CR5-6</strain>
    </source>
</reference>
<evidence type="ECO:0000256" key="5">
    <source>
        <dbReference type="ARBA" id="ARBA00023136"/>
    </source>
</evidence>
<proteinExistence type="predicted"/>
<evidence type="ECO:0000256" key="6">
    <source>
        <dbReference type="ARBA" id="ARBA00023315"/>
    </source>
</evidence>
<keyword evidence="9" id="KW-1185">Reference proteome</keyword>
<keyword evidence="1" id="KW-0808">Transferase</keyword>
<dbReference type="EMBL" id="KN840438">
    <property type="protein sequence ID" value="KIP12684.1"/>
    <property type="molecule type" value="Genomic_DNA"/>
</dbReference>
<dbReference type="PANTHER" id="PTHR23063">
    <property type="entry name" value="PHOSPHOLIPID ACYLTRANSFERASE"/>
    <property type="match status" value="1"/>
</dbReference>
<dbReference type="Proteomes" id="UP000053257">
    <property type="component" value="Unassembled WGS sequence"/>
</dbReference>
<protein>
    <recommendedName>
        <fullName evidence="10">Phospholipid/glycerol acyltransferase domain-containing protein</fullName>
    </recommendedName>
</protein>
<keyword evidence="2 7" id="KW-0812">Transmembrane</keyword>
<dbReference type="AlphaFoldDB" id="A0A0C3P404"/>
<evidence type="ECO:0008006" key="10">
    <source>
        <dbReference type="Google" id="ProtNLM"/>
    </source>
</evidence>
<evidence type="ECO:0000313" key="9">
    <source>
        <dbReference type="Proteomes" id="UP000053257"/>
    </source>
</evidence>
<evidence type="ECO:0000256" key="4">
    <source>
        <dbReference type="ARBA" id="ARBA00023098"/>
    </source>
</evidence>